<keyword evidence="2" id="KW-0813">Transport</keyword>
<feature type="transmembrane region" description="Helical" evidence="9">
    <location>
        <begin position="18"/>
        <end position="38"/>
    </location>
</feature>
<protein>
    <submittedName>
        <fullName evidence="11">General secretion pathway protein C</fullName>
    </submittedName>
</protein>
<evidence type="ECO:0000256" key="7">
    <source>
        <dbReference type="ARBA" id="ARBA00022989"/>
    </source>
</evidence>
<dbReference type="GO" id="GO:0015031">
    <property type="term" value="P:protein transport"/>
    <property type="evidence" value="ECO:0007669"/>
    <property type="project" value="UniProtKB-KW"/>
</dbReference>
<evidence type="ECO:0000256" key="2">
    <source>
        <dbReference type="ARBA" id="ARBA00022448"/>
    </source>
</evidence>
<evidence type="ECO:0000256" key="1">
    <source>
        <dbReference type="ARBA" id="ARBA00004533"/>
    </source>
</evidence>
<keyword evidence="6" id="KW-0653">Protein transport</keyword>
<keyword evidence="12" id="KW-1185">Reference proteome</keyword>
<evidence type="ECO:0000256" key="3">
    <source>
        <dbReference type="ARBA" id="ARBA00022475"/>
    </source>
</evidence>
<feature type="domain" description="Type II secretion system protein GspC N-terminal" evidence="10">
    <location>
        <begin position="48"/>
        <end position="152"/>
    </location>
</feature>
<dbReference type="GO" id="GO:0005886">
    <property type="term" value="C:plasma membrane"/>
    <property type="evidence" value="ECO:0007669"/>
    <property type="project" value="UniProtKB-SubCell"/>
</dbReference>
<evidence type="ECO:0000256" key="5">
    <source>
        <dbReference type="ARBA" id="ARBA00022692"/>
    </source>
</evidence>
<keyword evidence="8 9" id="KW-0472">Membrane</keyword>
<dbReference type="Gene3D" id="2.30.30.830">
    <property type="match status" value="1"/>
</dbReference>
<dbReference type="EMBL" id="LNYT01000007">
    <property type="protein sequence ID" value="KTD48919.1"/>
    <property type="molecule type" value="Genomic_DNA"/>
</dbReference>
<evidence type="ECO:0000256" key="8">
    <source>
        <dbReference type="ARBA" id="ARBA00023136"/>
    </source>
</evidence>
<keyword evidence="4" id="KW-0997">Cell inner membrane</keyword>
<dbReference type="PATRIC" id="fig|458.5.peg.1312"/>
<evidence type="ECO:0000313" key="11">
    <source>
        <dbReference type="EMBL" id="KTD48919.1"/>
    </source>
</evidence>
<keyword evidence="5 9" id="KW-0812">Transmembrane</keyword>
<reference evidence="11 12" key="1">
    <citation type="submission" date="2015-11" db="EMBL/GenBank/DDBJ databases">
        <title>Genomic analysis of 38 Legionella species identifies large and diverse effector repertoires.</title>
        <authorList>
            <person name="Burstein D."/>
            <person name="Amaro F."/>
            <person name="Zusman T."/>
            <person name="Lifshitz Z."/>
            <person name="Cohen O."/>
            <person name="Gilbert J.A."/>
            <person name="Pupko T."/>
            <person name="Shuman H.A."/>
            <person name="Segal G."/>
        </authorList>
    </citation>
    <scope>NUCLEOTIDE SEQUENCE [LARGE SCALE GENOMIC DNA]</scope>
    <source>
        <strain evidence="11 12">WA-270A-C2</strain>
    </source>
</reference>
<proteinExistence type="predicted"/>
<evidence type="ECO:0000313" key="12">
    <source>
        <dbReference type="Proteomes" id="UP000054608"/>
    </source>
</evidence>
<evidence type="ECO:0000256" key="4">
    <source>
        <dbReference type="ARBA" id="ARBA00022519"/>
    </source>
</evidence>
<organism evidence="11 12">
    <name type="scientific">Legionella rubrilucens</name>
    <dbReference type="NCBI Taxonomy" id="458"/>
    <lineage>
        <taxon>Bacteria</taxon>
        <taxon>Pseudomonadati</taxon>
        <taxon>Pseudomonadota</taxon>
        <taxon>Gammaproteobacteria</taxon>
        <taxon>Legionellales</taxon>
        <taxon>Legionellaceae</taxon>
        <taxon>Legionella</taxon>
    </lineage>
</organism>
<dbReference type="Pfam" id="PF11356">
    <property type="entry name" value="T2SSC"/>
    <property type="match status" value="1"/>
</dbReference>
<evidence type="ECO:0000259" key="10">
    <source>
        <dbReference type="Pfam" id="PF11356"/>
    </source>
</evidence>
<evidence type="ECO:0000256" key="6">
    <source>
        <dbReference type="ARBA" id="ARBA00022927"/>
    </source>
</evidence>
<dbReference type="RefSeq" id="WP_058531345.1">
    <property type="nucleotide sequence ID" value="NZ_CAAAIN010000022.1"/>
</dbReference>
<dbReference type="AlphaFoldDB" id="A0A0W0XVU2"/>
<gene>
    <name evidence="11" type="ORF">Lrub_1270</name>
</gene>
<sequence>MKASELSFLPLKNYEKPIAMAIVALFALFTLFEIYGLFKPLDAQPLRTDPALVVAEQSITAHSPVFTAALFGDYVPVNMADETIKQSMLDVDIVGIMYSTQPDDSQVLLRAAGGEEKSYRVGDTLPGGAVIKRIGKDGIVVLHNGTLESLSLPKNELRFEEPAKPLLEE</sequence>
<evidence type="ECO:0000256" key="9">
    <source>
        <dbReference type="SAM" id="Phobius"/>
    </source>
</evidence>
<dbReference type="InterPro" id="IPR024961">
    <property type="entry name" value="T2SS_GspC_N"/>
</dbReference>
<comment type="caution">
    <text evidence="11">The sequence shown here is derived from an EMBL/GenBank/DDBJ whole genome shotgun (WGS) entry which is preliminary data.</text>
</comment>
<dbReference type="STRING" id="458.Lrub_1270"/>
<comment type="subcellular location">
    <subcellularLocation>
        <location evidence="1">Cell inner membrane</location>
    </subcellularLocation>
</comment>
<dbReference type="OrthoDB" id="5574088at2"/>
<dbReference type="Proteomes" id="UP000054608">
    <property type="component" value="Unassembled WGS sequence"/>
</dbReference>
<keyword evidence="3" id="KW-1003">Cell membrane</keyword>
<name>A0A0W0XVU2_9GAMM</name>
<accession>A0A0W0XVU2</accession>
<keyword evidence="7 9" id="KW-1133">Transmembrane helix</keyword>